<accession>A0A4Q0MNG5</accession>
<proteinExistence type="predicted"/>
<organism evidence="1 2">
    <name type="scientific">Hansschlegelia zhihuaiae</name>
    <dbReference type="NCBI Taxonomy" id="405005"/>
    <lineage>
        <taxon>Bacteria</taxon>
        <taxon>Pseudomonadati</taxon>
        <taxon>Pseudomonadota</taxon>
        <taxon>Alphaproteobacteria</taxon>
        <taxon>Hyphomicrobiales</taxon>
        <taxon>Methylopilaceae</taxon>
        <taxon>Hansschlegelia</taxon>
    </lineage>
</organism>
<dbReference type="Proteomes" id="UP000289708">
    <property type="component" value="Unassembled WGS sequence"/>
</dbReference>
<name>A0A4Q0MNG5_9HYPH</name>
<dbReference type="EMBL" id="RYFI01000001">
    <property type="protein sequence ID" value="RXF75304.1"/>
    <property type="molecule type" value="Genomic_DNA"/>
</dbReference>
<evidence type="ECO:0000313" key="1">
    <source>
        <dbReference type="EMBL" id="RXF75304.1"/>
    </source>
</evidence>
<reference evidence="1 2" key="1">
    <citation type="submission" date="2018-12" db="EMBL/GenBank/DDBJ databases">
        <title>bacterium Hansschlegelia zhihuaiae S113.</title>
        <authorList>
            <person name="He J."/>
        </authorList>
    </citation>
    <scope>NUCLEOTIDE SEQUENCE [LARGE SCALE GENOMIC DNA]</scope>
    <source>
        <strain evidence="1 2">S 113</strain>
    </source>
</reference>
<protein>
    <submittedName>
        <fullName evidence="1">Uncharacterized protein</fullName>
    </submittedName>
</protein>
<dbReference type="RefSeq" id="WP_128775483.1">
    <property type="nucleotide sequence ID" value="NZ_RYFI01000001.1"/>
</dbReference>
<comment type="caution">
    <text evidence="1">The sequence shown here is derived from an EMBL/GenBank/DDBJ whole genome shotgun (WGS) entry which is preliminary data.</text>
</comment>
<dbReference type="OrthoDB" id="8446429at2"/>
<dbReference type="AlphaFoldDB" id="A0A4Q0MNG5"/>
<sequence>MRVVQPEGARGSLKWIQRAINDEASSFDPLVLAKLPRARTIRWLSPLRDDGYAEYRDAAFVAKIGRPELAPDLAEFWPSRGPQWDALGTTDAGQVLLIEAKAHVGEVCSPGTQAGERSFEKIAASLARAAESLGAKPLAPWTDGFYQLANRIAHLWFLRESGLDAYLVLVDFVGDVEMRGPATEEAWDAAYLVANYVLGLGKRHSLSGYIRHVRPLLS</sequence>
<gene>
    <name evidence="1" type="ORF">EK403_00085</name>
</gene>
<keyword evidence="2" id="KW-1185">Reference proteome</keyword>
<evidence type="ECO:0000313" key="2">
    <source>
        <dbReference type="Proteomes" id="UP000289708"/>
    </source>
</evidence>